<dbReference type="PANTHER" id="PTHR23137">
    <property type="entry name" value="VESICLE TRANSPORT PROTEIN-RELATED"/>
    <property type="match status" value="1"/>
</dbReference>
<evidence type="ECO:0000256" key="1">
    <source>
        <dbReference type="ARBA" id="ARBA00003566"/>
    </source>
</evidence>
<evidence type="ECO:0000256" key="5">
    <source>
        <dbReference type="ARBA" id="ARBA00022927"/>
    </source>
</evidence>
<dbReference type="InterPro" id="IPR007305">
    <property type="entry name" value="Vesicle_transpt_Got1/SFT2"/>
</dbReference>
<comment type="caution">
    <text evidence="9">Lacks conserved residue(s) required for the propagation of feature annotation.</text>
</comment>
<feature type="transmembrane region" description="Helical" evidence="9">
    <location>
        <begin position="90"/>
        <end position="111"/>
    </location>
</feature>
<name>A0A0N5AKM1_9BILA</name>
<reference evidence="12" key="1">
    <citation type="submission" date="2017-02" db="UniProtKB">
        <authorList>
            <consortium name="WormBaseParasite"/>
        </authorList>
    </citation>
    <scope>IDENTIFICATION</scope>
</reference>
<feature type="signal peptide" evidence="10">
    <location>
        <begin position="1"/>
        <end position="18"/>
    </location>
</feature>
<dbReference type="STRING" id="451379.A0A0N5AKM1"/>
<keyword evidence="4 9" id="KW-0812">Transmembrane</keyword>
<protein>
    <recommendedName>
        <fullName evidence="9">Vesicle transport protein</fullName>
    </recommendedName>
</protein>
<comment type="similarity">
    <text evidence="8 9">Belongs to the SFT2 family.</text>
</comment>
<proteinExistence type="inferred from homology"/>
<dbReference type="GO" id="GO:0012505">
    <property type="term" value="C:endomembrane system"/>
    <property type="evidence" value="ECO:0007669"/>
    <property type="project" value="UniProtKB-ARBA"/>
</dbReference>
<dbReference type="AlphaFoldDB" id="A0A0N5AKM1"/>
<evidence type="ECO:0000256" key="10">
    <source>
        <dbReference type="SAM" id="SignalP"/>
    </source>
</evidence>
<sequence length="120" mass="13404">MHCFIGCLFLSLLCSALGSVLIFHTKIVGFTVMVSVGNIISILGTFFLSPPLKQLKNMLEKGHLIVFILYVVLTVLTLIAGLVLKNPFLSVAFVIGEYLAMIWYTASYIPFGRFIFKIFH</sequence>
<feature type="chain" id="PRO_5005893340" description="Vesicle transport protein" evidence="10">
    <location>
        <begin position="19"/>
        <end position="120"/>
    </location>
</feature>
<dbReference type="PANTHER" id="PTHR23137:SF6">
    <property type="entry name" value="VESICLE TRANSPORT PROTEIN"/>
    <property type="match status" value="1"/>
</dbReference>
<evidence type="ECO:0000313" key="11">
    <source>
        <dbReference type="Proteomes" id="UP000046393"/>
    </source>
</evidence>
<dbReference type="GO" id="GO:0015031">
    <property type="term" value="P:protein transport"/>
    <property type="evidence" value="ECO:0007669"/>
    <property type="project" value="UniProtKB-KW"/>
</dbReference>
<keyword evidence="6 9" id="KW-1133">Transmembrane helix</keyword>
<keyword evidence="5 9" id="KW-0653">Protein transport</keyword>
<feature type="transmembrane region" description="Helical" evidence="9">
    <location>
        <begin position="28"/>
        <end position="52"/>
    </location>
</feature>
<dbReference type="GO" id="GO:0016192">
    <property type="term" value="P:vesicle-mediated transport"/>
    <property type="evidence" value="ECO:0007669"/>
    <property type="project" value="InterPro"/>
</dbReference>
<keyword evidence="3 9" id="KW-0813">Transport</keyword>
<evidence type="ECO:0000256" key="8">
    <source>
        <dbReference type="ARBA" id="ARBA00025800"/>
    </source>
</evidence>
<dbReference type="GO" id="GO:0016020">
    <property type="term" value="C:membrane"/>
    <property type="evidence" value="ECO:0007669"/>
    <property type="project" value="UniProtKB-SubCell"/>
</dbReference>
<evidence type="ECO:0000256" key="2">
    <source>
        <dbReference type="ARBA" id="ARBA00004141"/>
    </source>
</evidence>
<evidence type="ECO:0000256" key="6">
    <source>
        <dbReference type="ARBA" id="ARBA00022989"/>
    </source>
</evidence>
<evidence type="ECO:0000313" key="12">
    <source>
        <dbReference type="WBParaSite" id="SMUV_0000504901-mRNA-1"/>
    </source>
</evidence>
<comment type="subcellular location">
    <subcellularLocation>
        <location evidence="2 9">Membrane</location>
        <topology evidence="2 9">Multi-pass membrane protein</topology>
    </subcellularLocation>
</comment>
<keyword evidence="10" id="KW-0732">Signal</keyword>
<dbReference type="Pfam" id="PF04178">
    <property type="entry name" value="Got1"/>
    <property type="match status" value="1"/>
</dbReference>
<dbReference type="Proteomes" id="UP000046393">
    <property type="component" value="Unplaced"/>
</dbReference>
<dbReference type="WBParaSite" id="SMUV_0000504901-mRNA-1">
    <property type="protein sequence ID" value="SMUV_0000504901-mRNA-1"/>
    <property type="gene ID" value="SMUV_0000504901"/>
</dbReference>
<dbReference type="InterPro" id="IPR011691">
    <property type="entry name" value="Vesicle_transpt_SFT2"/>
</dbReference>
<keyword evidence="11" id="KW-1185">Reference proteome</keyword>
<organism evidence="11 12">
    <name type="scientific">Syphacia muris</name>
    <dbReference type="NCBI Taxonomy" id="451379"/>
    <lineage>
        <taxon>Eukaryota</taxon>
        <taxon>Metazoa</taxon>
        <taxon>Ecdysozoa</taxon>
        <taxon>Nematoda</taxon>
        <taxon>Chromadorea</taxon>
        <taxon>Rhabditida</taxon>
        <taxon>Spirurina</taxon>
        <taxon>Oxyuridomorpha</taxon>
        <taxon>Oxyuroidea</taxon>
        <taxon>Oxyuridae</taxon>
        <taxon>Syphacia</taxon>
    </lineage>
</organism>
<evidence type="ECO:0000256" key="3">
    <source>
        <dbReference type="ARBA" id="ARBA00022448"/>
    </source>
</evidence>
<evidence type="ECO:0000256" key="4">
    <source>
        <dbReference type="ARBA" id="ARBA00022692"/>
    </source>
</evidence>
<accession>A0A0N5AKM1</accession>
<keyword evidence="7 9" id="KW-0472">Membrane</keyword>
<evidence type="ECO:0000256" key="9">
    <source>
        <dbReference type="RuleBase" id="RU363111"/>
    </source>
</evidence>
<feature type="transmembrane region" description="Helical" evidence="9">
    <location>
        <begin position="64"/>
        <end position="84"/>
    </location>
</feature>
<comment type="function">
    <text evidence="1 9">May be involved in fusion of retrograde transport vesicles derived from an endocytic compartment with the Golgi complex.</text>
</comment>
<evidence type="ECO:0000256" key="7">
    <source>
        <dbReference type="ARBA" id="ARBA00023136"/>
    </source>
</evidence>
<dbReference type="GO" id="GO:0005737">
    <property type="term" value="C:cytoplasm"/>
    <property type="evidence" value="ECO:0007669"/>
    <property type="project" value="UniProtKB-ARBA"/>
</dbReference>